<evidence type="ECO:0000256" key="1">
    <source>
        <dbReference type="SAM" id="MobiDB-lite"/>
    </source>
</evidence>
<accession>A0A1Q8C2H8</accession>
<sequence>MFDFDELSEPAQARAIEVLRDKLAGPWWDDADIDAVQDAIVHALAEKLGTVGASRYGPADFAGIRGVRVDSCDLERRHSIAVSGILDRDNAAALPWVDGLDHVELSGRRSHSTEVTVHDATAECTCSADHYLLPHDDDCPSLGPPPATADQRDALEDAARDALCEVWTAGEREAESRTGEERARAVATDYQFTEDGELYP</sequence>
<dbReference type="Proteomes" id="UP000185596">
    <property type="component" value="Unassembled WGS sequence"/>
</dbReference>
<name>A0A1Q8C2H8_9PSEU</name>
<dbReference type="STRING" id="1912961.BU204_34235"/>
<dbReference type="EMBL" id="MSIE01000095">
    <property type="protein sequence ID" value="OLF08553.1"/>
    <property type="molecule type" value="Genomic_DNA"/>
</dbReference>
<reference evidence="2 3" key="1">
    <citation type="submission" date="2016-12" db="EMBL/GenBank/DDBJ databases">
        <title>The draft genome sequence of Actinophytocola sp. 11-183.</title>
        <authorList>
            <person name="Wang W."/>
            <person name="Yuan L."/>
        </authorList>
    </citation>
    <scope>NUCLEOTIDE SEQUENCE [LARGE SCALE GENOMIC DNA]</scope>
    <source>
        <strain evidence="2 3">11-183</strain>
    </source>
</reference>
<comment type="caution">
    <text evidence="2">The sequence shown here is derived from an EMBL/GenBank/DDBJ whole genome shotgun (WGS) entry which is preliminary data.</text>
</comment>
<gene>
    <name evidence="2" type="ORF">BU204_34235</name>
</gene>
<dbReference type="AlphaFoldDB" id="A0A1Q8C2H8"/>
<feature type="region of interest" description="Disordered" evidence="1">
    <location>
        <begin position="170"/>
        <end position="200"/>
    </location>
</feature>
<organism evidence="2 3">
    <name type="scientific">Actinophytocola xanthii</name>
    <dbReference type="NCBI Taxonomy" id="1912961"/>
    <lineage>
        <taxon>Bacteria</taxon>
        <taxon>Bacillati</taxon>
        <taxon>Actinomycetota</taxon>
        <taxon>Actinomycetes</taxon>
        <taxon>Pseudonocardiales</taxon>
        <taxon>Pseudonocardiaceae</taxon>
    </lineage>
</organism>
<evidence type="ECO:0000313" key="2">
    <source>
        <dbReference type="EMBL" id="OLF08553.1"/>
    </source>
</evidence>
<feature type="compositionally biased region" description="Basic and acidic residues" evidence="1">
    <location>
        <begin position="170"/>
        <end position="184"/>
    </location>
</feature>
<protein>
    <submittedName>
        <fullName evidence="2">Uncharacterized protein</fullName>
    </submittedName>
</protein>
<proteinExistence type="predicted"/>
<evidence type="ECO:0000313" key="3">
    <source>
        <dbReference type="Proteomes" id="UP000185596"/>
    </source>
</evidence>
<keyword evidence="3" id="KW-1185">Reference proteome</keyword>